<feature type="region of interest" description="Disordered" evidence="6">
    <location>
        <begin position="357"/>
        <end position="414"/>
    </location>
</feature>
<gene>
    <name evidence="8" type="ORF">GNLVRS02_ARAD1A15972g</name>
</gene>
<dbReference type="Pfam" id="PF00010">
    <property type="entry name" value="HLH"/>
    <property type="match status" value="1"/>
</dbReference>
<dbReference type="PANTHER" id="PTHR45776">
    <property type="entry name" value="MIP04163P"/>
    <property type="match status" value="1"/>
</dbReference>
<feature type="compositionally biased region" description="Low complexity" evidence="6">
    <location>
        <begin position="150"/>
        <end position="161"/>
    </location>
</feature>
<evidence type="ECO:0000259" key="7">
    <source>
        <dbReference type="PROSITE" id="PS50888"/>
    </source>
</evidence>
<name>A0A060SZ07_BLAAD</name>
<evidence type="ECO:0000256" key="2">
    <source>
        <dbReference type="ARBA" id="ARBA00023015"/>
    </source>
</evidence>
<accession>A0A060SZ07</accession>
<dbReference type="SUPFAM" id="SSF47459">
    <property type="entry name" value="HLH, helix-loop-helix DNA-binding domain"/>
    <property type="match status" value="1"/>
</dbReference>
<sequence>MSHPYIKTEPDEYYSQSGTTNPLSRAVLTRGFNSFDDPGDASNSIIDESDLLDLEGVNSPELDPYTGHLAVDNHDPHAMAAASIGFSTTPSRPIVNPSGSYSNSYKNLGNTPPVHPSTSPFDDFMFASNMRYSHPSVQQQQQTHLSAPNQHHQQQQQQQPQIRDQGLSPLRNEYSPRPDTYAQRFLKQEGTTTASTSVNSSGSTPVGSYDQPYLATSPSIPGAQGGKLEDKQQMMLAERRRRRRESHNAVERRRRDNINEKIRELSELLPEAFLMAATEPNAFNGTKDDKPNKGTVLSRSVDYIKRLQQIIDDQNRRELDLQDMVQSLQRQHGVPVTEFGYTSAELGLAKLGIGPHAGQVGVSPDNDHNNSGNNNNNNNNIQSPESQGSSSQSQSKTKDSGNTPDFTPDVDLDYYKQNYGGSAIIDD</sequence>
<dbReference type="CDD" id="cd11387">
    <property type="entry name" value="bHLHzip_USF_MITF"/>
    <property type="match status" value="1"/>
</dbReference>
<keyword evidence="5" id="KW-0539">Nucleus</keyword>
<keyword evidence="2" id="KW-0805">Transcription regulation</keyword>
<feature type="domain" description="BHLH" evidence="7">
    <location>
        <begin position="242"/>
        <end position="307"/>
    </location>
</feature>
<reference evidence="8" key="2">
    <citation type="submission" date="2014-06" db="EMBL/GenBank/DDBJ databases">
        <title>The complete genome of Blastobotrys (Arxula) adeninivorans LS3 - a yeast of biotechnological interest.</title>
        <authorList>
            <person name="Kunze G."/>
            <person name="Gaillardin C."/>
            <person name="Czernicka M."/>
            <person name="Durrens P."/>
            <person name="Martin T."/>
            <person name="Boer E."/>
            <person name="Gabaldon T."/>
            <person name="Cruz J."/>
            <person name="Talla E."/>
            <person name="Marck C."/>
            <person name="Goffeau A."/>
            <person name="Barbe V."/>
            <person name="Baret P."/>
            <person name="Baronian K."/>
            <person name="Beier S."/>
            <person name="Bleykasten C."/>
            <person name="Bode R."/>
            <person name="Casaregola S."/>
            <person name="Despons L."/>
            <person name="Fairhead C."/>
            <person name="Giersberg M."/>
            <person name="Gierski P."/>
            <person name="Hahnel U."/>
            <person name="Hartmann A."/>
            <person name="Jankowska D."/>
            <person name="Jubin C."/>
            <person name="Jung P."/>
            <person name="Lafontaine I."/>
            <person name="Leh-Louis V."/>
            <person name="Lemaire M."/>
            <person name="Marcet-Houben M."/>
            <person name="Mascher M."/>
            <person name="Morel G."/>
            <person name="Richard G.-F."/>
            <person name="Riechen J."/>
            <person name="Sacerdot C."/>
            <person name="Sarkar A."/>
            <person name="Savel G."/>
            <person name="Schacherer J."/>
            <person name="Sherman D."/>
            <person name="Straub M.-L."/>
            <person name="Stein N."/>
            <person name="Thierry A."/>
            <person name="Trautwein-Schult A."/>
            <person name="Westhof E."/>
            <person name="Worch S."/>
            <person name="Dujon B."/>
            <person name="Souciet J.-L."/>
            <person name="Wincker P."/>
            <person name="Scholz U."/>
            <person name="Neuveglise N."/>
        </authorList>
    </citation>
    <scope>NUCLEOTIDE SEQUENCE</scope>
    <source>
        <strain evidence="8">LS3</strain>
    </source>
</reference>
<feature type="compositionally biased region" description="Polar residues" evidence="6">
    <location>
        <begin position="190"/>
        <end position="206"/>
    </location>
</feature>
<reference evidence="8" key="1">
    <citation type="submission" date="2014-02" db="EMBL/GenBank/DDBJ databases">
        <authorList>
            <person name="Genoscope - CEA"/>
        </authorList>
    </citation>
    <scope>NUCLEOTIDE SEQUENCE</scope>
    <source>
        <strain evidence="8">LS3</strain>
    </source>
</reference>
<organism evidence="8">
    <name type="scientific">Blastobotrys adeninivorans</name>
    <name type="common">Yeast</name>
    <name type="synonym">Arxula adeninivorans</name>
    <dbReference type="NCBI Taxonomy" id="409370"/>
    <lineage>
        <taxon>Eukaryota</taxon>
        <taxon>Fungi</taxon>
        <taxon>Dikarya</taxon>
        <taxon>Ascomycota</taxon>
        <taxon>Saccharomycotina</taxon>
        <taxon>Dipodascomycetes</taxon>
        <taxon>Dipodascales</taxon>
        <taxon>Trichomonascaceae</taxon>
        <taxon>Blastobotrys</taxon>
    </lineage>
</organism>
<feature type="region of interest" description="Disordered" evidence="6">
    <location>
        <begin position="1"/>
        <end position="21"/>
    </location>
</feature>
<dbReference type="PANTHER" id="PTHR45776:SF2">
    <property type="entry name" value="MIP04163P"/>
    <property type="match status" value="1"/>
</dbReference>
<dbReference type="SMART" id="SM00353">
    <property type="entry name" value="HLH"/>
    <property type="match status" value="1"/>
</dbReference>
<comment type="subcellular location">
    <subcellularLocation>
        <location evidence="1">Nucleus</location>
    </subcellularLocation>
</comment>
<proteinExistence type="predicted"/>
<dbReference type="InterPro" id="IPR036638">
    <property type="entry name" value="HLH_DNA-bd_sf"/>
</dbReference>
<protein>
    <submittedName>
        <fullName evidence="8">ARAD1A15972p</fullName>
    </submittedName>
</protein>
<feature type="compositionally biased region" description="Polar residues" evidence="6">
    <location>
        <begin position="135"/>
        <end position="149"/>
    </location>
</feature>
<dbReference type="Gene3D" id="4.10.280.10">
    <property type="entry name" value="Helix-loop-helix DNA-binding domain"/>
    <property type="match status" value="1"/>
</dbReference>
<dbReference type="GO" id="GO:0046983">
    <property type="term" value="F:protein dimerization activity"/>
    <property type="evidence" value="ECO:0007669"/>
    <property type="project" value="InterPro"/>
</dbReference>
<evidence type="ECO:0000256" key="6">
    <source>
        <dbReference type="SAM" id="MobiDB-lite"/>
    </source>
</evidence>
<feature type="compositionally biased region" description="Basic and acidic residues" evidence="6">
    <location>
        <begin position="1"/>
        <end position="10"/>
    </location>
</feature>
<dbReference type="GO" id="GO:0000978">
    <property type="term" value="F:RNA polymerase II cis-regulatory region sequence-specific DNA binding"/>
    <property type="evidence" value="ECO:0007669"/>
    <property type="project" value="TreeGrafter"/>
</dbReference>
<dbReference type="AlphaFoldDB" id="A0A060SZ07"/>
<evidence type="ECO:0000256" key="1">
    <source>
        <dbReference type="ARBA" id="ARBA00004123"/>
    </source>
</evidence>
<evidence type="ECO:0000313" key="8">
    <source>
        <dbReference type="EMBL" id="CDP33719.1"/>
    </source>
</evidence>
<feature type="region of interest" description="Disordered" evidence="6">
    <location>
        <begin position="190"/>
        <end position="228"/>
    </location>
</feature>
<dbReference type="EMBL" id="HG937691">
    <property type="protein sequence ID" value="CDP33719.1"/>
    <property type="molecule type" value="Genomic_DNA"/>
</dbReference>
<evidence type="ECO:0000256" key="4">
    <source>
        <dbReference type="ARBA" id="ARBA00023163"/>
    </source>
</evidence>
<dbReference type="PROSITE" id="PS50888">
    <property type="entry name" value="BHLH"/>
    <property type="match status" value="1"/>
</dbReference>
<dbReference type="GO" id="GO:0005634">
    <property type="term" value="C:nucleus"/>
    <property type="evidence" value="ECO:0007669"/>
    <property type="project" value="UniProtKB-SubCell"/>
</dbReference>
<feature type="compositionally biased region" description="Low complexity" evidence="6">
    <location>
        <begin position="369"/>
        <end position="395"/>
    </location>
</feature>
<dbReference type="GO" id="GO:0000981">
    <property type="term" value="F:DNA-binding transcription factor activity, RNA polymerase II-specific"/>
    <property type="evidence" value="ECO:0007669"/>
    <property type="project" value="TreeGrafter"/>
</dbReference>
<evidence type="ECO:0000256" key="5">
    <source>
        <dbReference type="ARBA" id="ARBA00023242"/>
    </source>
</evidence>
<evidence type="ECO:0000256" key="3">
    <source>
        <dbReference type="ARBA" id="ARBA00023125"/>
    </source>
</evidence>
<keyword evidence="4" id="KW-0804">Transcription</keyword>
<feature type="region of interest" description="Disordered" evidence="6">
    <location>
        <begin position="133"/>
        <end position="177"/>
    </location>
</feature>
<keyword evidence="3" id="KW-0238">DNA-binding</keyword>
<dbReference type="InterPro" id="IPR011598">
    <property type="entry name" value="bHLH_dom"/>
</dbReference>